<dbReference type="InterPro" id="IPR023214">
    <property type="entry name" value="HAD_sf"/>
</dbReference>
<proteinExistence type="predicted"/>
<accession>A0A172U1J6</accession>
<dbReference type="EMBL" id="CP011390">
    <property type="protein sequence ID" value="ANE53231.1"/>
    <property type="molecule type" value="Genomic_DNA"/>
</dbReference>
<dbReference type="InterPro" id="IPR036412">
    <property type="entry name" value="HAD-like_sf"/>
</dbReference>
<protein>
    <submittedName>
        <fullName evidence="1">NapD-like protein</fullName>
    </submittedName>
</protein>
<dbReference type="Pfam" id="PF12710">
    <property type="entry name" value="HAD"/>
    <property type="match status" value="1"/>
</dbReference>
<keyword evidence="2" id="KW-1185">Reference proteome</keyword>
<organism evidence="1 2">
    <name type="scientific">Flavisolibacter tropicus</name>
    <dbReference type="NCBI Taxonomy" id="1492898"/>
    <lineage>
        <taxon>Bacteria</taxon>
        <taxon>Pseudomonadati</taxon>
        <taxon>Bacteroidota</taxon>
        <taxon>Chitinophagia</taxon>
        <taxon>Chitinophagales</taxon>
        <taxon>Chitinophagaceae</taxon>
        <taxon>Flavisolibacter</taxon>
    </lineage>
</organism>
<dbReference type="AlphaFoldDB" id="A0A172U1J6"/>
<dbReference type="SUPFAM" id="SSF56784">
    <property type="entry name" value="HAD-like"/>
    <property type="match status" value="1"/>
</dbReference>
<dbReference type="Gene3D" id="3.40.50.1000">
    <property type="entry name" value="HAD superfamily/HAD-like"/>
    <property type="match status" value="1"/>
</dbReference>
<dbReference type="CDD" id="cd01427">
    <property type="entry name" value="HAD_like"/>
    <property type="match status" value="1"/>
</dbReference>
<dbReference type="KEGG" id="fla:SY85_00545"/>
<dbReference type="PATRIC" id="fig|1492898.3.peg.119"/>
<gene>
    <name evidence="1" type="ORF">SY85_00545</name>
</gene>
<reference evidence="2" key="1">
    <citation type="submission" date="2015-01" db="EMBL/GenBank/DDBJ databases">
        <title>Flavisolibacter sp./LCS9/ whole genome sequencing.</title>
        <authorList>
            <person name="Kim M.K."/>
            <person name="Srinivasan S."/>
            <person name="Lee J.-J."/>
        </authorList>
    </citation>
    <scope>NUCLEOTIDE SEQUENCE [LARGE SCALE GENOMIC DNA]</scope>
    <source>
        <strain evidence="2">LCS9</strain>
    </source>
</reference>
<sequence length="318" mass="35954">MSLGKASMAQYTAESYTDNDPLPAWNNGKIKQAIISYIQQITDSTSTHFIPVIDRIATFDNDGTLWAEQPLVQELFILYQVKKMVEKKPALKNQQPFKAIIENDTAYFKNGGQNAILELVAATHTGMTEDEFEAAVKDFFSMAIYPGRNVPVKQITYQPQIELLNYLRANGFKTFICSGGTVEFVRSISEELYGIPKYQVIGTTFKYKFNDSTVTIMREPASKLSNDKEGKPVGIQMHIGQRPVFACGNERSGGDIAMLKYSQSSKYPTFQLLINHDDAAREYAYQEKDNASLKAAAKYNWYVVSMKMDWKTVFVKEP</sequence>
<dbReference type="Proteomes" id="UP000077177">
    <property type="component" value="Chromosome"/>
</dbReference>
<name>A0A172U1J6_9BACT</name>
<dbReference type="STRING" id="1492898.SY85_00545"/>
<evidence type="ECO:0000313" key="2">
    <source>
        <dbReference type="Proteomes" id="UP000077177"/>
    </source>
</evidence>
<reference evidence="1 2" key="2">
    <citation type="journal article" date="2016" name="Int. J. Syst. Evol. Microbiol.">
        <title>Flavisolibacter tropicus sp. nov., isolated from tropical soil.</title>
        <authorList>
            <person name="Lee J.J."/>
            <person name="Kang M.S."/>
            <person name="Kim G.S."/>
            <person name="Lee C.S."/>
            <person name="Lim S."/>
            <person name="Lee J."/>
            <person name="Roh S.H."/>
            <person name="Kang H."/>
            <person name="Ha J.M."/>
            <person name="Bae S."/>
            <person name="Jung H.Y."/>
            <person name="Kim M.K."/>
        </authorList>
    </citation>
    <scope>NUCLEOTIDE SEQUENCE [LARGE SCALE GENOMIC DNA]</scope>
    <source>
        <strain evidence="1 2">LCS9</strain>
    </source>
</reference>
<evidence type="ECO:0000313" key="1">
    <source>
        <dbReference type="EMBL" id="ANE53231.1"/>
    </source>
</evidence>